<dbReference type="InterPro" id="IPR029058">
    <property type="entry name" value="AB_hydrolase_fold"/>
</dbReference>
<sequence>MTAICRLTACLAAAFLVLQPGPAHAQDTSAQDAPAKQGEADHQPERKATPSGLFALLPPDSVTRHTIDAAGRKLAYTATAGTLPVRDDKGEEIARVFYTAYVADGAKPGDRPITFAFNGGPGAGSAYLQLGLAGPYRLDLGNGDGAEAKLVENPETWLDFTDLVFLDPVGTGYSIAAKPEAAAKQFWGVRQDADYLARLVDLYLVRNGRMASPKYLLGESYGGLRAAKIARALQRDQGVVLQAITMVSPLIEANMLFGARGNPLVAALRLPSLGAAELTRKGTFTPTALAEIEQFARTEYLSTLVGKPPVGEAAATFYGKVAELTGLAEPLVAQYRGLVPIEAMGKHFRAADGDIVSLYDATLAAPDPFPDSEQTRHDDPALDGFTRAFAGGFAGYAHDQLGFKTDLDYRLLAEDVNEKWDWHSGGPNLPGAMDDLRQLLALDPSLKLTVAHGYTDLMTAYGISRYLLDHLPEMGEPGRVQLKLYPGGHMLYLVPDSRRALTRDVQALYSAPK</sequence>
<accession>A0A8J3E2I6</accession>
<dbReference type="InterPro" id="IPR001563">
    <property type="entry name" value="Peptidase_S10"/>
</dbReference>
<evidence type="ECO:0000313" key="3">
    <source>
        <dbReference type="EMBL" id="GGF21577.1"/>
    </source>
</evidence>
<dbReference type="GO" id="GO:0004185">
    <property type="term" value="F:serine-type carboxypeptidase activity"/>
    <property type="evidence" value="ECO:0007669"/>
    <property type="project" value="InterPro"/>
</dbReference>
<name>A0A8J3E2I6_9PROT</name>
<proteinExistence type="predicted"/>
<dbReference type="SUPFAM" id="SSF53474">
    <property type="entry name" value="alpha/beta-Hydrolases"/>
    <property type="match status" value="1"/>
</dbReference>
<reference evidence="3" key="2">
    <citation type="submission" date="2020-09" db="EMBL/GenBank/DDBJ databases">
        <authorList>
            <person name="Sun Q."/>
            <person name="Zhou Y."/>
        </authorList>
    </citation>
    <scope>NUCLEOTIDE SEQUENCE</scope>
    <source>
        <strain evidence="3">CGMCC 1.15725</strain>
    </source>
</reference>
<dbReference type="EMBL" id="BMJQ01000007">
    <property type="protein sequence ID" value="GGF21577.1"/>
    <property type="molecule type" value="Genomic_DNA"/>
</dbReference>
<evidence type="ECO:0000256" key="1">
    <source>
        <dbReference type="SAM" id="MobiDB-lite"/>
    </source>
</evidence>
<feature type="region of interest" description="Disordered" evidence="1">
    <location>
        <begin position="24"/>
        <end position="53"/>
    </location>
</feature>
<comment type="caution">
    <text evidence="3">The sequence shown here is derived from an EMBL/GenBank/DDBJ whole genome shotgun (WGS) entry which is preliminary data.</text>
</comment>
<dbReference type="GO" id="GO:0006508">
    <property type="term" value="P:proteolysis"/>
    <property type="evidence" value="ECO:0007669"/>
    <property type="project" value="InterPro"/>
</dbReference>
<feature type="chain" id="PRO_5035165091" evidence="2">
    <location>
        <begin position="26"/>
        <end position="513"/>
    </location>
</feature>
<protein>
    <submittedName>
        <fullName evidence="3">Peptidase S10</fullName>
    </submittedName>
</protein>
<feature type="compositionally biased region" description="Basic and acidic residues" evidence="1">
    <location>
        <begin position="38"/>
        <end position="48"/>
    </location>
</feature>
<dbReference type="Pfam" id="PF00450">
    <property type="entry name" value="Peptidase_S10"/>
    <property type="match status" value="1"/>
</dbReference>
<evidence type="ECO:0000313" key="4">
    <source>
        <dbReference type="Proteomes" id="UP000646365"/>
    </source>
</evidence>
<dbReference type="Gene3D" id="3.40.50.1820">
    <property type="entry name" value="alpha/beta hydrolase"/>
    <property type="match status" value="1"/>
</dbReference>
<keyword evidence="4" id="KW-1185">Reference proteome</keyword>
<dbReference type="RefSeq" id="WP_189047027.1">
    <property type="nucleotide sequence ID" value="NZ_BMJQ01000007.1"/>
</dbReference>
<feature type="signal peptide" evidence="2">
    <location>
        <begin position="1"/>
        <end position="25"/>
    </location>
</feature>
<evidence type="ECO:0000256" key="2">
    <source>
        <dbReference type="SAM" id="SignalP"/>
    </source>
</evidence>
<keyword evidence="2" id="KW-0732">Signal</keyword>
<reference evidence="3" key="1">
    <citation type="journal article" date="2014" name="Int. J. Syst. Evol. Microbiol.">
        <title>Complete genome sequence of Corynebacterium casei LMG S-19264T (=DSM 44701T), isolated from a smear-ripened cheese.</title>
        <authorList>
            <consortium name="US DOE Joint Genome Institute (JGI-PGF)"/>
            <person name="Walter F."/>
            <person name="Albersmeier A."/>
            <person name="Kalinowski J."/>
            <person name="Ruckert C."/>
        </authorList>
    </citation>
    <scope>NUCLEOTIDE SEQUENCE</scope>
    <source>
        <strain evidence="3">CGMCC 1.15725</strain>
    </source>
</reference>
<gene>
    <name evidence="3" type="ORF">GCM10011611_29550</name>
</gene>
<dbReference type="Proteomes" id="UP000646365">
    <property type="component" value="Unassembled WGS sequence"/>
</dbReference>
<organism evidence="3 4">
    <name type="scientific">Aliidongia dinghuensis</name>
    <dbReference type="NCBI Taxonomy" id="1867774"/>
    <lineage>
        <taxon>Bacteria</taxon>
        <taxon>Pseudomonadati</taxon>
        <taxon>Pseudomonadota</taxon>
        <taxon>Alphaproteobacteria</taxon>
        <taxon>Rhodospirillales</taxon>
        <taxon>Dongiaceae</taxon>
        <taxon>Aliidongia</taxon>
    </lineage>
</organism>
<dbReference type="AlphaFoldDB" id="A0A8J3E2I6"/>